<dbReference type="AlphaFoldDB" id="A0A7Y4LXP0"/>
<gene>
    <name evidence="2" type="ORF">HCN58_24595</name>
</gene>
<comment type="caution">
    <text evidence="2">The sequence shown here is derived from an EMBL/GenBank/DDBJ whole genome shotgun (WGS) entry which is preliminary data.</text>
</comment>
<dbReference type="EMBL" id="JAAVLX010000008">
    <property type="protein sequence ID" value="NOJ42722.1"/>
    <property type="molecule type" value="Genomic_DNA"/>
</dbReference>
<dbReference type="RefSeq" id="WP_171581962.1">
    <property type="nucleotide sequence ID" value="NZ_JAAVLX010000008.1"/>
</dbReference>
<evidence type="ECO:0000313" key="2">
    <source>
        <dbReference type="EMBL" id="NOJ42722.1"/>
    </source>
</evidence>
<proteinExistence type="predicted"/>
<keyword evidence="3" id="KW-1185">Reference proteome</keyword>
<name>A0A7Y4LXP0_9BRAD</name>
<organism evidence="2 3">
    <name type="scientific">Bradyrhizobium australiense</name>
    <dbReference type="NCBI Taxonomy" id="2721161"/>
    <lineage>
        <taxon>Bacteria</taxon>
        <taxon>Pseudomonadati</taxon>
        <taxon>Pseudomonadota</taxon>
        <taxon>Alphaproteobacteria</taxon>
        <taxon>Hyphomicrobiales</taxon>
        <taxon>Nitrobacteraceae</taxon>
        <taxon>Bradyrhizobium</taxon>
    </lineage>
</organism>
<reference evidence="2 3" key="1">
    <citation type="submission" date="2020-03" db="EMBL/GenBank/DDBJ databases">
        <title>Bradyrhizobium diversity isolated from nodules of Indigofera sp.</title>
        <authorList>
            <person name="Klepa M."/>
            <person name="Helene L."/>
            <person name="Hungria M."/>
        </authorList>
    </citation>
    <scope>NUCLEOTIDE SEQUENCE [LARGE SCALE GENOMIC DNA]</scope>
    <source>
        <strain evidence="2 3">WSM 1791</strain>
    </source>
</reference>
<protein>
    <submittedName>
        <fullName evidence="2">Uncharacterized protein</fullName>
    </submittedName>
</protein>
<keyword evidence="1" id="KW-0472">Membrane</keyword>
<evidence type="ECO:0000313" key="3">
    <source>
        <dbReference type="Proteomes" id="UP000544122"/>
    </source>
</evidence>
<accession>A0A7Y4LXP0</accession>
<dbReference type="Proteomes" id="UP000544122">
    <property type="component" value="Unassembled WGS sequence"/>
</dbReference>
<feature type="transmembrane region" description="Helical" evidence="1">
    <location>
        <begin position="12"/>
        <end position="29"/>
    </location>
</feature>
<keyword evidence="1" id="KW-0812">Transmembrane</keyword>
<sequence length="224" mass="24277">MAGEIFRLIRTPVIAFIGGFLVVGGWIWAPKISNLVQGLFSGGPSVSMFADTNRIGRPETAPVVRSCIFKVMDLGPDAKMEPSAAYFVLKAGSMQAKVSAMLGKSDRWSESQTLNLANTWGELASCIYALDDRELCDPDNRAAAVEATTKFFAYAKQTGASAGKPAISASDARVIENVSDRLLLMLKNHRRYGTLVGADFGSFAPAEIMQVMRSEQATRDICKR</sequence>
<keyword evidence="1" id="KW-1133">Transmembrane helix</keyword>
<evidence type="ECO:0000256" key="1">
    <source>
        <dbReference type="SAM" id="Phobius"/>
    </source>
</evidence>